<evidence type="ECO:0000313" key="2">
    <source>
        <dbReference type="Proteomes" id="UP001054945"/>
    </source>
</evidence>
<comment type="caution">
    <text evidence="1">The sequence shown here is derived from an EMBL/GenBank/DDBJ whole genome shotgun (WGS) entry which is preliminary data.</text>
</comment>
<protein>
    <submittedName>
        <fullName evidence="1">Uncharacterized protein</fullName>
    </submittedName>
</protein>
<proteinExistence type="predicted"/>
<organism evidence="1 2">
    <name type="scientific">Caerostris extrusa</name>
    <name type="common">Bark spider</name>
    <name type="synonym">Caerostris bankana</name>
    <dbReference type="NCBI Taxonomy" id="172846"/>
    <lineage>
        <taxon>Eukaryota</taxon>
        <taxon>Metazoa</taxon>
        <taxon>Ecdysozoa</taxon>
        <taxon>Arthropoda</taxon>
        <taxon>Chelicerata</taxon>
        <taxon>Arachnida</taxon>
        <taxon>Araneae</taxon>
        <taxon>Araneomorphae</taxon>
        <taxon>Entelegynae</taxon>
        <taxon>Araneoidea</taxon>
        <taxon>Araneidae</taxon>
        <taxon>Caerostris</taxon>
    </lineage>
</organism>
<dbReference type="EMBL" id="BPLR01014504">
    <property type="protein sequence ID" value="GIY69218.1"/>
    <property type="molecule type" value="Genomic_DNA"/>
</dbReference>
<reference evidence="1 2" key="1">
    <citation type="submission" date="2021-06" db="EMBL/GenBank/DDBJ databases">
        <title>Caerostris extrusa draft genome.</title>
        <authorList>
            <person name="Kono N."/>
            <person name="Arakawa K."/>
        </authorList>
    </citation>
    <scope>NUCLEOTIDE SEQUENCE [LARGE SCALE GENOMIC DNA]</scope>
</reference>
<accession>A0AAV4VGI2</accession>
<keyword evidence="2" id="KW-1185">Reference proteome</keyword>
<evidence type="ECO:0000313" key="1">
    <source>
        <dbReference type="EMBL" id="GIY69218.1"/>
    </source>
</evidence>
<dbReference type="Proteomes" id="UP001054945">
    <property type="component" value="Unassembled WGS sequence"/>
</dbReference>
<dbReference type="AlphaFoldDB" id="A0AAV4VGI2"/>
<sequence>MLIKDLYTEHMAENRGAEMFLTSWFQRSCLSRNGWRNRMLQETTQGYIQIFAYIASKLISPKPSKLISPLKQTGGNK</sequence>
<name>A0AAV4VGI2_CAEEX</name>
<gene>
    <name evidence="1" type="ORF">CEXT_544161</name>
</gene>